<proteinExistence type="predicted"/>
<sequence>MARHRPFFARVVPALLTAVIMAPAFTMPARAAAPATQTAADALAQRINDQLRGNPPAPGSRMGLTAGTASVTAEGDHYVLTLTGMEFGIPFGMGTMAGAPAGSPAETGKTKDGAAAPHPTQVGTTVRAGTITVTLRPGAHGNLVGDGILPSTITMSSWAGDSDGRIFLGHPYLHLTLRRDSRAIDTADLSASDVRFHDGHDILILSLGSLAAHWVMDNTRAVNNTDPNRLEINDLTFYASAISADAPHPWLHLDHQTLLSTRAAVATPDPANLLRLPMPANATARADLQGLTVMSQATPGTPPRTTFLMKAASLELDEKGMTGDRATIVLGVHHEGLTLPPPGTPVPAPPQSVGPGASAPSAETAPHPQAGMAPLIPTSARVHLTVTDVPFRTLLNTSVELNATPPATMAEQQARSLAVMQRSLKALGQAHTRLAIDGLDLQSSTLALAGTGAFLFDEASPWGIIGTLSLVLRQLSPGEGTERTPLAMAAMLQALGAPGKDEKGQAIHRYLLELDKAGHMLMNGRDMSQPVQIKPAGPRPAAPPPVHPAGATPG</sequence>
<feature type="compositionally biased region" description="Pro residues" evidence="1">
    <location>
        <begin position="339"/>
        <end position="352"/>
    </location>
</feature>
<accession>A0A7X0B2C4</accession>
<keyword evidence="4" id="KW-1185">Reference proteome</keyword>
<dbReference type="EMBL" id="JACIIZ010000012">
    <property type="protein sequence ID" value="MBB6253405.1"/>
    <property type="molecule type" value="Genomic_DNA"/>
</dbReference>
<evidence type="ECO:0000313" key="4">
    <source>
        <dbReference type="Proteomes" id="UP000539175"/>
    </source>
</evidence>
<feature type="region of interest" description="Disordered" evidence="1">
    <location>
        <begin position="529"/>
        <end position="554"/>
    </location>
</feature>
<gene>
    <name evidence="3" type="ORF">FHS74_003974</name>
</gene>
<reference evidence="3 4" key="1">
    <citation type="submission" date="2020-08" db="EMBL/GenBank/DDBJ databases">
        <title>Genomic Encyclopedia of Type Strains, Phase IV (KMG-IV): sequencing the most valuable type-strain genomes for metagenomic binning, comparative biology and taxonomic classification.</title>
        <authorList>
            <person name="Goeker M."/>
        </authorList>
    </citation>
    <scope>NUCLEOTIDE SEQUENCE [LARGE SCALE GENOMIC DNA]</scope>
    <source>
        <strain evidence="3 4">DSM 22198</strain>
    </source>
</reference>
<keyword evidence="2" id="KW-0732">Signal</keyword>
<dbReference type="AlphaFoldDB" id="A0A7X0B2C4"/>
<evidence type="ECO:0000256" key="1">
    <source>
        <dbReference type="SAM" id="MobiDB-lite"/>
    </source>
</evidence>
<dbReference type="Proteomes" id="UP000539175">
    <property type="component" value="Unassembled WGS sequence"/>
</dbReference>
<comment type="caution">
    <text evidence="3">The sequence shown here is derived from an EMBL/GenBank/DDBJ whole genome shotgun (WGS) entry which is preliminary data.</text>
</comment>
<feature type="region of interest" description="Disordered" evidence="1">
    <location>
        <begin position="100"/>
        <end position="121"/>
    </location>
</feature>
<evidence type="ECO:0008006" key="5">
    <source>
        <dbReference type="Google" id="ProtNLM"/>
    </source>
</evidence>
<dbReference type="RefSeq" id="WP_184803874.1">
    <property type="nucleotide sequence ID" value="NZ_JACIIZ010000012.1"/>
</dbReference>
<name>A0A7X0B2C4_9PROT</name>
<evidence type="ECO:0000313" key="3">
    <source>
        <dbReference type="EMBL" id="MBB6253405.1"/>
    </source>
</evidence>
<evidence type="ECO:0000256" key="2">
    <source>
        <dbReference type="SAM" id="SignalP"/>
    </source>
</evidence>
<feature type="signal peptide" evidence="2">
    <location>
        <begin position="1"/>
        <end position="31"/>
    </location>
</feature>
<feature type="chain" id="PRO_5031264261" description="DUF4403 family protein" evidence="2">
    <location>
        <begin position="32"/>
        <end position="554"/>
    </location>
</feature>
<feature type="compositionally biased region" description="Pro residues" evidence="1">
    <location>
        <begin position="537"/>
        <end position="547"/>
    </location>
</feature>
<organism evidence="3 4">
    <name type="scientific">Nitrospirillum iridis</name>
    <dbReference type="NCBI Taxonomy" id="765888"/>
    <lineage>
        <taxon>Bacteria</taxon>
        <taxon>Pseudomonadati</taxon>
        <taxon>Pseudomonadota</taxon>
        <taxon>Alphaproteobacteria</taxon>
        <taxon>Rhodospirillales</taxon>
        <taxon>Azospirillaceae</taxon>
        <taxon>Nitrospirillum</taxon>
    </lineage>
</organism>
<feature type="region of interest" description="Disordered" evidence="1">
    <location>
        <begin position="338"/>
        <end position="373"/>
    </location>
</feature>
<protein>
    <recommendedName>
        <fullName evidence="5">DUF4403 family protein</fullName>
    </recommendedName>
</protein>